<sequence length="297" mass="33952">MNGMDLSCTAWLFHGEQEPILEQHDYANMTKTYHMYRDVLNFKQKVEDVEALLYEGCTEYTKLSATLVVYKTKASIDATNKLLDKLVQALKDMFLVGNTLSNSMNLTKKLLKLFDLGFEKIDACVNDCCSLWKTLNKLKCGSSRWQVFMHFDDLPGEEMHSSDDVNETKERKGKSPTMLDYTAMSKFKQSGVQFNDKGQHFGAGSMSLIPATYSSWDEVLQNYDLAGHKKAILTQMFGCWRTYKATLTKQIRALDDGLDAMEQMQLLKLANVEEQADWEKFLQCNKKSAREVNNGSR</sequence>
<dbReference type="PANTHER" id="PTHR10775">
    <property type="entry name" value="OS08G0208400 PROTEIN"/>
    <property type="match status" value="1"/>
</dbReference>
<comment type="caution">
    <text evidence="1">The sequence shown here is derived from an EMBL/GenBank/DDBJ whole genome shotgun (WGS) entry which is preliminary data.</text>
</comment>
<reference evidence="1 2" key="1">
    <citation type="submission" date="2019-09" db="EMBL/GenBank/DDBJ databases">
        <authorList>
            <person name="Ou C."/>
        </authorList>
    </citation>
    <scope>NUCLEOTIDE SEQUENCE [LARGE SCALE GENOMIC DNA]</scope>
    <source>
        <strain evidence="1">S2</strain>
        <tissue evidence="1">Leaf</tissue>
    </source>
</reference>
<evidence type="ECO:0000313" key="2">
    <source>
        <dbReference type="Proteomes" id="UP000327157"/>
    </source>
</evidence>
<reference evidence="2" key="2">
    <citation type="submission" date="2019-10" db="EMBL/GenBank/DDBJ databases">
        <title>A de novo genome assembly of a pear dwarfing rootstock.</title>
        <authorList>
            <person name="Wang F."/>
            <person name="Wang J."/>
            <person name="Li S."/>
            <person name="Zhang Y."/>
            <person name="Fang M."/>
            <person name="Ma L."/>
            <person name="Zhao Y."/>
            <person name="Jiang S."/>
        </authorList>
    </citation>
    <scope>NUCLEOTIDE SEQUENCE [LARGE SCALE GENOMIC DNA]</scope>
</reference>
<reference evidence="1 2" key="3">
    <citation type="submission" date="2019-11" db="EMBL/GenBank/DDBJ databases">
        <title>A de novo genome assembly of a pear dwarfing rootstock.</title>
        <authorList>
            <person name="Wang F."/>
            <person name="Wang J."/>
            <person name="Li S."/>
            <person name="Zhang Y."/>
            <person name="Fang M."/>
            <person name="Ma L."/>
            <person name="Zhao Y."/>
            <person name="Jiang S."/>
        </authorList>
    </citation>
    <scope>NUCLEOTIDE SEQUENCE [LARGE SCALE GENOMIC DNA]</scope>
    <source>
        <strain evidence="1">S2</strain>
        <tissue evidence="1">Leaf</tissue>
    </source>
</reference>
<protein>
    <submittedName>
        <fullName evidence="1">Uncharacterized protein</fullName>
    </submittedName>
</protein>
<name>A0A5N5F2S6_9ROSA</name>
<gene>
    <name evidence="1" type="ORF">D8674_000309</name>
</gene>
<evidence type="ECO:0000313" key="1">
    <source>
        <dbReference type="EMBL" id="KAB2597389.1"/>
    </source>
</evidence>
<accession>A0A5N5F2S6</accession>
<dbReference type="Proteomes" id="UP000327157">
    <property type="component" value="Chromosome 1"/>
</dbReference>
<proteinExistence type="predicted"/>
<dbReference type="AlphaFoldDB" id="A0A5N5F2S6"/>
<organism evidence="1 2">
    <name type="scientific">Pyrus ussuriensis x Pyrus communis</name>
    <dbReference type="NCBI Taxonomy" id="2448454"/>
    <lineage>
        <taxon>Eukaryota</taxon>
        <taxon>Viridiplantae</taxon>
        <taxon>Streptophyta</taxon>
        <taxon>Embryophyta</taxon>
        <taxon>Tracheophyta</taxon>
        <taxon>Spermatophyta</taxon>
        <taxon>Magnoliopsida</taxon>
        <taxon>eudicotyledons</taxon>
        <taxon>Gunneridae</taxon>
        <taxon>Pentapetalae</taxon>
        <taxon>rosids</taxon>
        <taxon>fabids</taxon>
        <taxon>Rosales</taxon>
        <taxon>Rosaceae</taxon>
        <taxon>Amygdaloideae</taxon>
        <taxon>Maleae</taxon>
        <taxon>Pyrus</taxon>
    </lineage>
</organism>
<keyword evidence="2" id="KW-1185">Reference proteome</keyword>
<dbReference type="OrthoDB" id="1079179at2759"/>
<dbReference type="EMBL" id="SMOL01000768">
    <property type="protein sequence ID" value="KAB2597389.1"/>
    <property type="molecule type" value="Genomic_DNA"/>
</dbReference>
<dbReference type="PANTHER" id="PTHR10775:SF185">
    <property type="entry name" value="OS08G0208400 PROTEIN"/>
    <property type="match status" value="1"/>
</dbReference>